<evidence type="ECO:0000313" key="2">
    <source>
        <dbReference type="Proteomes" id="UP000042958"/>
    </source>
</evidence>
<dbReference type="SUPFAM" id="SSF48452">
    <property type="entry name" value="TPR-like"/>
    <property type="match status" value="1"/>
</dbReference>
<dbReference type="Gene3D" id="1.25.40.10">
    <property type="entry name" value="Tetratricopeptide repeat domain"/>
    <property type="match status" value="1"/>
</dbReference>
<protein>
    <recommendedName>
        <fullName evidence="3">Kinesin light chain</fullName>
    </recommendedName>
</protein>
<name>A0A0F7TJR5_PENBI</name>
<proteinExistence type="predicted"/>
<organism evidence="1 2">
    <name type="scientific">Penicillium brasilianum</name>
    <dbReference type="NCBI Taxonomy" id="104259"/>
    <lineage>
        <taxon>Eukaryota</taxon>
        <taxon>Fungi</taxon>
        <taxon>Dikarya</taxon>
        <taxon>Ascomycota</taxon>
        <taxon>Pezizomycotina</taxon>
        <taxon>Eurotiomycetes</taxon>
        <taxon>Eurotiomycetidae</taxon>
        <taxon>Eurotiales</taxon>
        <taxon>Aspergillaceae</taxon>
        <taxon>Penicillium</taxon>
    </lineage>
</organism>
<evidence type="ECO:0000313" key="1">
    <source>
        <dbReference type="EMBL" id="CEJ56839.1"/>
    </source>
</evidence>
<sequence length="181" mass="20279">MGKEHAYTILALCYLSKIHIEQGELYKAEETLVEEIAAGRRSLGEDHLGVLVGCGELSRAYARQGRLDEAERLSVETVSKVKASRGEDHPGFAHGMWKLGQLWEKKEEQAKAINAYQIARTATERRLSSKHPLYEIISDRITCLTENSDRNELKDDHLADSPAEAGIHGLGITRLQPTQTW</sequence>
<gene>
    <name evidence="1" type="ORF">PMG11_05556</name>
</gene>
<dbReference type="OrthoDB" id="4358764at2759"/>
<reference evidence="2" key="1">
    <citation type="journal article" date="2015" name="Genome Announc.">
        <title>Draft genome sequence of the fungus Penicillium brasilianum MG11.</title>
        <authorList>
            <person name="Horn F."/>
            <person name="Linde J."/>
            <person name="Mattern D.J."/>
            <person name="Walther G."/>
            <person name="Guthke R."/>
            <person name="Brakhage A.A."/>
            <person name="Valiante V."/>
        </authorList>
    </citation>
    <scope>NUCLEOTIDE SEQUENCE [LARGE SCALE GENOMIC DNA]</scope>
    <source>
        <strain evidence="2">MG11</strain>
    </source>
</reference>
<dbReference type="Proteomes" id="UP000042958">
    <property type="component" value="Unassembled WGS sequence"/>
</dbReference>
<dbReference type="EMBL" id="CDHK01000005">
    <property type="protein sequence ID" value="CEJ56839.1"/>
    <property type="molecule type" value="Genomic_DNA"/>
</dbReference>
<accession>A0A0F7TJR5</accession>
<dbReference type="InterPro" id="IPR011990">
    <property type="entry name" value="TPR-like_helical_dom_sf"/>
</dbReference>
<keyword evidence="2" id="KW-1185">Reference proteome</keyword>
<dbReference type="Pfam" id="PF13374">
    <property type="entry name" value="TPR_10"/>
    <property type="match status" value="1"/>
</dbReference>
<evidence type="ECO:0008006" key="3">
    <source>
        <dbReference type="Google" id="ProtNLM"/>
    </source>
</evidence>
<dbReference type="STRING" id="104259.A0A0F7TJR5"/>
<dbReference type="AlphaFoldDB" id="A0A0F7TJR5"/>